<evidence type="ECO:0000256" key="5">
    <source>
        <dbReference type="ARBA" id="ARBA00023136"/>
    </source>
</evidence>
<evidence type="ECO:0000313" key="10">
    <source>
        <dbReference type="Proteomes" id="UP000583266"/>
    </source>
</evidence>
<dbReference type="EMBL" id="JABBGC010000001">
    <property type="protein sequence ID" value="NML37869.1"/>
    <property type="molecule type" value="Genomic_DNA"/>
</dbReference>
<keyword evidence="2" id="KW-1003">Cell membrane</keyword>
<dbReference type="GO" id="GO:0005886">
    <property type="term" value="C:plasma membrane"/>
    <property type="evidence" value="ECO:0007669"/>
    <property type="project" value="UniProtKB-SubCell"/>
</dbReference>
<comment type="caution">
    <text evidence="9">The sequence shown here is derived from an EMBL/GenBank/DDBJ whole genome shotgun (WGS) entry which is preliminary data.</text>
</comment>
<name>A0A848GKD8_9BACT</name>
<evidence type="ECO:0000256" key="6">
    <source>
        <dbReference type="SAM" id="Phobius"/>
    </source>
</evidence>
<dbReference type="InterPro" id="IPR050250">
    <property type="entry name" value="Macrolide_Exporter_MacB"/>
</dbReference>
<dbReference type="GO" id="GO:0022857">
    <property type="term" value="F:transmembrane transporter activity"/>
    <property type="evidence" value="ECO:0007669"/>
    <property type="project" value="TreeGrafter"/>
</dbReference>
<keyword evidence="3 6" id="KW-0812">Transmembrane</keyword>
<feature type="domain" description="MacB-like periplasmic core" evidence="8">
    <location>
        <begin position="446"/>
        <end position="640"/>
    </location>
</feature>
<evidence type="ECO:0000256" key="2">
    <source>
        <dbReference type="ARBA" id="ARBA00022475"/>
    </source>
</evidence>
<feature type="transmembrane region" description="Helical" evidence="6">
    <location>
        <begin position="767"/>
        <end position="790"/>
    </location>
</feature>
<accession>A0A848GKD8</accession>
<feature type="domain" description="MacB-like periplasmic core" evidence="8">
    <location>
        <begin position="20"/>
        <end position="246"/>
    </location>
</feature>
<keyword evidence="4 6" id="KW-1133">Transmembrane helix</keyword>
<dbReference type="InterPro" id="IPR025857">
    <property type="entry name" value="MacB_PCD"/>
</dbReference>
<feature type="transmembrane region" description="Helical" evidence="6">
    <location>
        <begin position="736"/>
        <end position="755"/>
    </location>
</feature>
<dbReference type="Pfam" id="PF02687">
    <property type="entry name" value="FtsX"/>
    <property type="match status" value="2"/>
</dbReference>
<dbReference type="Pfam" id="PF12704">
    <property type="entry name" value="MacB_PCD"/>
    <property type="match status" value="2"/>
</dbReference>
<evidence type="ECO:0000259" key="7">
    <source>
        <dbReference type="Pfam" id="PF02687"/>
    </source>
</evidence>
<keyword evidence="10" id="KW-1185">Reference proteome</keyword>
<organism evidence="9 10">
    <name type="scientific">Chitinophaga fulva</name>
    <dbReference type="NCBI Taxonomy" id="2728842"/>
    <lineage>
        <taxon>Bacteria</taxon>
        <taxon>Pseudomonadati</taxon>
        <taxon>Bacteroidota</taxon>
        <taxon>Chitinophagia</taxon>
        <taxon>Chitinophagales</taxon>
        <taxon>Chitinophagaceae</taxon>
        <taxon>Chitinophaga</taxon>
    </lineage>
</organism>
<sequence length="807" mass="90971">MFRNYLKFALRNLARNKTFSFINIIGLSAGTLCCLYIILYIQSMFSYDRYHQHAENIYRVTSTLGPDGDQVKLGTTSPPVAPALKADFAEVQQFTRLVGTRDVKEYLLAYQENAYYVKDVVYADSTFFDIFNYHFISGNAMSALKEPNTIVLLKDVADKIFRGEPAIGKVIQIENAEGRQSYRVSGVVDESLGQSHIRGNVFITLNSGGIGGDVRTDNDWAGHNFVHTYVRLAPGTNVSALEAKIPDFLKKYGGNRLEQLGMKKQLHLQWLGNIHTTTGYENEMKQPVSRTFLYLLLLVAILIQLIACINFMNLSTAFASRRAKEVGVRKVMGAVKQDFIRQFLSESTIMTLLSILLALALLMLAMPYLNRLTGAAISWTIILNYRIWLLLLLILVFTGFLAGSYPAFYLSAFQAIKVIRGDFSNRMSAAGLRRLLIIFQFSMSIMLIIGIVIIYSQLNYIKNKDLGYDKKQKLVLTFHTNNNRARMSAIKSDLQQQSEVLSVARANSYPSQQVTNDWPFFTRGGDPTAAKDAQFIITDENYLKATGIRLLAGRDFRQSDSLTVLLNETMARKMGWTATTAVGQRIYSQQSDSLPLEFEVVGVMKDFNYNSLHGDIYPFILMHDPENSDIGHLIVSLKSNNYLATLRKIEEIWHNNLPDTPFDYAFLDSEVARQYEAEVTLSRIIQTFAIMAIVISSLGLFGLSAFSAEQRRKEIGIRKILGASVASVMILLSKDFIRLVLIAFVIASPIAWWAMNKWLNDFAYRISISWWMFAVAGIVATFITLFTVSFQSAKAASTRPLDSLRNK</sequence>
<dbReference type="RefSeq" id="WP_169224909.1">
    <property type="nucleotide sequence ID" value="NZ_JABBGC010000001.1"/>
</dbReference>
<dbReference type="Proteomes" id="UP000583266">
    <property type="component" value="Unassembled WGS sequence"/>
</dbReference>
<evidence type="ECO:0000256" key="1">
    <source>
        <dbReference type="ARBA" id="ARBA00004651"/>
    </source>
</evidence>
<comment type="subcellular location">
    <subcellularLocation>
        <location evidence="1">Cell membrane</location>
        <topology evidence="1">Multi-pass membrane protein</topology>
    </subcellularLocation>
</comment>
<feature type="transmembrane region" description="Helical" evidence="6">
    <location>
        <begin position="349"/>
        <end position="369"/>
    </location>
</feature>
<dbReference type="PANTHER" id="PTHR30572:SF18">
    <property type="entry name" value="ABC-TYPE MACROLIDE FAMILY EXPORT SYSTEM PERMEASE COMPONENT 2"/>
    <property type="match status" value="1"/>
</dbReference>
<evidence type="ECO:0000313" key="9">
    <source>
        <dbReference type="EMBL" id="NML37869.1"/>
    </source>
</evidence>
<evidence type="ECO:0000256" key="3">
    <source>
        <dbReference type="ARBA" id="ARBA00022692"/>
    </source>
</evidence>
<proteinExistence type="predicted"/>
<dbReference type="InterPro" id="IPR003838">
    <property type="entry name" value="ABC3_permease_C"/>
</dbReference>
<evidence type="ECO:0000256" key="4">
    <source>
        <dbReference type="ARBA" id="ARBA00022989"/>
    </source>
</evidence>
<feature type="transmembrane region" description="Helical" evidence="6">
    <location>
        <begin position="292"/>
        <end position="314"/>
    </location>
</feature>
<feature type="domain" description="ABC3 transporter permease C-terminal" evidence="7">
    <location>
        <begin position="298"/>
        <end position="411"/>
    </location>
</feature>
<feature type="transmembrane region" description="Helical" evidence="6">
    <location>
        <begin position="389"/>
        <end position="413"/>
    </location>
</feature>
<feature type="domain" description="ABC3 transporter permease C-terminal" evidence="7">
    <location>
        <begin position="688"/>
        <end position="798"/>
    </location>
</feature>
<dbReference type="AlphaFoldDB" id="A0A848GKD8"/>
<feature type="transmembrane region" description="Helical" evidence="6">
    <location>
        <begin position="688"/>
        <end position="708"/>
    </location>
</feature>
<protein>
    <submittedName>
        <fullName evidence="9">FtsX-like permease family protein</fullName>
    </submittedName>
</protein>
<evidence type="ECO:0000259" key="8">
    <source>
        <dbReference type="Pfam" id="PF12704"/>
    </source>
</evidence>
<keyword evidence="5 6" id="KW-0472">Membrane</keyword>
<gene>
    <name evidence="9" type="ORF">HHL17_11750</name>
</gene>
<feature type="transmembrane region" description="Helical" evidence="6">
    <location>
        <begin position="434"/>
        <end position="455"/>
    </location>
</feature>
<dbReference type="PANTHER" id="PTHR30572">
    <property type="entry name" value="MEMBRANE COMPONENT OF TRANSPORTER-RELATED"/>
    <property type="match status" value="1"/>
</dbReference>
<reference evidence="9 10" key="1">
    <citation type="submission" date="2020-04" db="EMBL/GenBank/DDBJ databases">
        <title>Chitinophaga sp. G-6-1-13 sp. nov., isolated from soil.</title>
        <authorList>
            <person name="Dahal R.H."/>
            <person name="Chaudhary D.K."/>
        </authorList>
    </citation>
    <scope>NUCLEOTIDE SEQUENCE [LARGE SCALE GENOMIC DNA]</scope>
    <source>
        <strain evidence="9 10">G-6-1-13</strain>
    </source>
</reference>
<feature type="transmembrane region" description="Helical" evidence="6">
    <location>
        <begin position="21"/>
        <end position="41"/>
    </location>
</feature>